<gene>
    <name evidence="1" type="ORF">PLA107_034975</name>
</gene>
<protein>
    <submittedName>
        <fullName evidence="1">Uncharacterized protein</fullName>
    </submittedName>
</protein>
<keyword evidence="1" id="KW-0614">Plasmid</keyword>
<evidence type="ECO:0000313" key="1">
    <source>
        <dbReference type="EMBL" id="AXH60376.1"/>
    </source>
</evidence>
<dbReference type="EMBL" id="CP031226">
    <property type="protein sequence ID" value="AXH60376.1"/>
    <property type="molecule type" value="Genomic_DNA"/>
</dbReference>
<name>A0AAD0PX64_PSEAV</name>
<evidence type="ECO:0000313" key="2">
    <source>
        <dbReference type="Proteomes" id="UP000006426"/>
    </source>
</evidence>
<proteinExistence type="predicted"/>
<dbReference type="Proteomes" id="UP000006426">
    <property type="component" value="Plasmid pmppla107"/>
</dbReference>
<geneLocation type="plasmid" evidence="2">
    <name>pmppla107</name>
</geneLocation>
<accession>A0AAD0PX64</accession>
<sequence length="182" mass="20646">MKPVNKITSKFNRSDKMPILYVVEELNRLGSVRSRLQTKDGFMAISDWLMKTHRPVGFPADTRVGDGSLHFNSTGLSMPLQAHHACAGLIGEFHWHKDLVRRVVLSTHVSSVDFDLGYHRDSGALYKSPEYESAVKKLSERMSQWCEGYLDIGYVLAQFAAQSTQHPFWVNRVSARGRSLSY</sequence>
<reference evidence="1 2" key="1">
    <citation type="journal article" date="2011" name="PLoS Pathog.">
        <title>Dynamic evolution of pathogenicity revealed by sequencing and comparative genomics of 19 Pseudomonas syringae isolates.</title>
        <authorList>
            <person name="Baltrus D.A."/>
            <person name="Nishimura M.T."/>
            <person name="Romanchuk A."/>
            <person name="Chang J.H."/>
            <person name="Mukhtar M.S."/>
            <person name="Cherkis K."/>
            <person name="Roach J."/>
            <person name="Grant S.R."/>
            <person name="Jones C.D."/>
            <person name="Dangl J.L."/>
        </authorList>
    </citation>
    <scope>NUCLEOTIDE SEQUENCE [LARGE SCALE GENOMIC DNA]</scope>
    <source>
        <strain evidence="1 2">M301315</strain>
    </source>
</reference>
<dbReference type="AlphaFoldDB" id="A0AAD0PX64"/>
<organism evidence="1 2">
    <name type="scientific">Pseudomonas amygdali pv. lachrymans str. M301315</name>
    <dbReference type="NCBI Taxonomy" id="629260"/>
    <lineage>
        <taxon>Bacteria</taxon>
        <taxon>Pseudomonadati</taxon>
        <taxon>Pseudomonadota</taxon>
        <taxon>Gammaproteobacteria</taxon>
        <taxon>Pseudomonadales</taxon>
        <taxon>Pseudomonadaceae</taxon>
        <taxon>Pseudomonas</taxon>
        <taxon>Pseudomonas amygdali</taxon>
    </lineage>
</organism>